<organism evidence="1 2">
    <name type="scientific">Mycobacteroides abscessus subsp. abscessus</name>
    <dbReference type="NCBI Taxonomy" id="1185650"/>
    <lineage>
        <taxon>Bacteria</taxon>
        <taxon>Bacillati</taxon>
        <taxon>Actinomycetota</taxon>
        <taxon>Actinomycetes</taxon>
        <taxon>Mycobacteriales</taxon>
        <taxon>Mycobacteriaceae</taxon>
        <taxon>Mycobacteroides</taxon>
        <taxon>Mycobacteroides abscessus</taxon>
    </lineage>
</organism>
<evidence type="ECO:0000313" key="1">
    <source>
        <dbReference type="EMBL" id="SIN48046.1"/>
    </source>
</evidence>
<name>A0AB74FIY0_9MYCO</name>
<gene>
    <name evidence="1" type="ORF">SAMEA2152244_04748</name>
</gene>
<dbReference type="Proteomes" id="UP000184831">
    <property type="component" value="Unassembled WGS sequence"/>
</dbReference>
<dbReference type="AlphaFoldDB" id="A0AB74FIY0"/>
<accession>A0AB74FIY0</accession>
<dbReference type="EMBL" id="FSQE01000015">
    <property type="protein sequence ID" value="SIN48046.1"/>
    <property type="molecule type" value="Genomic_DNA"/>
</dbReference>
<evidence type="ECO:0000313" key="2">
    <source>
        <dbReference type="Proteomes" id="UP000184831"/>
    </source>
</evidence>
<proteinExistence type="predicted"/>
<reference evidence="1 2" key="1">
    <citation type="submission" date="2016-11" db="EMBL/GenBank/DDBJ databases">
        <authorList>
            <consortium name="Pathogen Informatics"/>
        </authorList>
    </citation>
    <scope>NUCLEOTIDE SEQUENCE [LARGE SCALE GENOMIC DNA]</scope>
    <source>
        <strain evidence="1 2">696</strain>
    </source>
</reference>
<sequence>MARCQIRSLNWLLDGLKPAQELIGIGDVDRYPPHPERLEGPAYVGIAGVFDGDRTLSPLESECEKCQGFGSSGADHNLRRVAWQSAGGP</sequence>
<protein>
    <submittedName>
        <fullName evidence="1">Uncharacterized protein</fullName>
    </submittedName>
</protein>
<comment type="caution">
    <text evidence="1">The sequence shown here is derived from an EMBL/GenBank/DDBJ whole genome shotgun (WGS) entry which is preliminary data.</text>
</comment>